<evidence type="ECO:0000313" key="2">
    <source>
        <dbReference type="EMBL" id="MBB2156023.1"/>
    </source>
</evidence>
<dbReference type="NCBIfam" id="NF011457">
    <property type="entry name" value="PRK14875.1"/>
    <property type="match status" value="1"/>
</dbReference>
<dbReference type="PANTHER" id="PTHR43798">
    <property type="entry name" value="MONOACYLGLYCEROL LIPASE"/>
    <property type="match status" value="1"/>
</dbReference>
<dbReference type="Gene3D" id="2.40.50.100">
    <property type="match status" value="1"/>
</dbReference>
<dbReference type="Pfam" id="PF00561">
    <property type="entry name" value="Abhydrolase_1"/>
    <property type="match status" value="1"/>
</dbReference>
<sequence>MTDSITPITMPKFGLAMTEGKLAGWMVRPGASVKAGDDLADIETSKITNAYESPAGGVLRRQVAAEGDTLPVGALIGVLADASVPDAEIDAFITRFNAEFSSGAGGEAEEAAPEPKLVDVQGNSLRVLDLGHGDATPIVLVHGFGGDIGNWLFNHAALAAGRRVIAFDLPGHGGSTKDVGAGSLDFFAGIVVGLLDTLGIPQAHLVGHSLGGGVALTVARTAPARVASLALIAPAGMGPEINMDFITGFITADRQKTIQPVLAMLVHDKTLVGRKMADDVLRYKRLDGAVAALTQIAATCFPDGKQADDLRPVLEQGDVRALILWGEDDEILPAKQSRGLPGRVTIDLLPGVGHMPQMERAADINKAIAAFVAK</sequence>
<dbReference type="InterPro" id="IPR000073">
    <property type="entry name" value="AB_hydrolase_1"/>
</dbReference>
<reference evidence="2 3" key="1">
    <citation type="submission" date="2020-04" db="EMBL/GenBank/DDBJ databases">
        <title>Description of novel Gluconacetobacter.</title>
        <authorList>
            <person name="Sombolestani A."/>
        </authorList>
    </citation>
    <scope>NUCLEOTIDE SEQUENCE [LARGE SCALE GENOMIC DNA]</scope>
    <source>
        <strain evidence="2 3">LMG 7603</strain>
    </source>
</reference>
<dbReference type="GO" id="GO:0016020">
    <property type="term" value="C:membrane"/>
    <property type="evidence" value="ECO:0007669"/>
    <property type="project" value="TreeGrafter"/>
</dbReference>
<proteinExistence type="predicted"/>
<dbReference type="SUPFAM" id="SSF51230">
    <property type="entry name" value="Single hybrid motif"/>
    <property type="match status" value="1"/>
</dbReference>
<organism evidence="2 3">
    <name type="scientific">Gluconacetobacter diazotrophicus</name>
    <name type="common">Acetobacter diazotrophicus</name>
    <dbReference type="NCBI Taxonomy" id="33996"/>
    <lineage>
        <taxon>Bacteria</taxon>
        <taxon>Pseudomonadati</taxon>
        <taxon>Pseudomonadota</taxon>
        <taxon>Alphaproteobacteria</taxon>
        <taxon>Acetobacterales</taxon>
        <taxon>Acetobacteraceae</taxon>
        <taxon>Gluconacetobacter</taxon>
    </lineage>
</organism>
<dbReference type="InterPro" id="IPR050266">
    <property type="entry name" value="AB_hydrolase_sf"/>
</dbReference>
<dbReference type="GO" id="GO:0016740">
    <property type="term" value="F:transferase activity"/>
    <property type="evidence" value="ECO:0007669"/>
    <property type="project" value="UniProtKB-KW"/>
</dbReference>
<dbReference type="PANTHER" id="PTHR43798:SF33">
    <property type="entry name" value="HYDROLASE, PUTATIVE (AFU_ORTHOLOGUE AFUA_2G14860)-RELATED"/>
    <property type="match status" value="1"/>
</dbReference>
<evidence type="ECO:0000313" key="3">
    <source>
        <dbReference type="Proteomes" id="UP000550787"/>
    </source>
</evidence>
<dbReference type="Gene3D" id="3.40.50.1820">
    <property type="entry name" value="alpha/beta hydrolase"/>
    <property type="match status" value="1"/>
</dbReference>
<dbReference type="InterPro" id="IPR000089">
    <property type="entry name" value="Biotin_lipoyl"/>
</dbReference>
<dbReference type="PRINTS" id="PR00111">
    <property type="entry name" value="ABHYDROLASE"/>
</dbReference>
<accession>A0A7W4FDY6</accession>
<gene>
    <name evidence="2" type="ORF">HLH33_06830</name>
</gene>
<comment type="caution">
    <text evidence="2">The sequence shown here is derived from an EMBL/GenBank/DDBJ whole genome shotgun (WGS) entry which is preliminary data.</text>
</comment>
<dbReference type="Proteomes" id="UP000550787">
    <property type="component" value="Unassembled WGS sequence"/>
</dbReference>
<dbReference type="InterPro" id="IPR011053">
    <property type="entry name" value="Single_hybrid_motif"/>
</dbReference>
<dbReference type="EMBL" id="JABEQG010000009">
    <property type="protein sequence ID" value="MBB2156023.1"/>
    <property type="molecule type" value="Genomic_DNA"/>
</dbReference>
<protein>
    <submittedName>
        <fullName evidence="2">Acetoin dehydrogenase dihydrolipoyllysine-residue acetyltransferase subunit</fullName>
    </submittedName>
</protein>
<dbReference type="InterPro" id="IPR029058">
    <property type="entry name" value="AB_hydrolase_fold"/>
</dbReference>
<dbReference type="SUPFAM" id="SSF53474">
    <property type="entry name" value="alpha/beta-Hydrolases"/>
    <property type="match status" value="1"/>
</dbReference>
<dbReference type="CDD" id="cd06849">
    <property type="entry name" value="lipoyl_domain"/>
    <property type="match status" value="1"/>
</dbReference>
<dbReference type="PROSITE" id="PS50968">
    <property type="entry name" value="BIOTINYL_LIPOYL"/>
    <property type="match status" value="1"/>
</dbReference>
<dbReference type="Pfam" id="PF00364">
    <property type="entry name" value="Biotin_lipoyl"/>
    <property type="match status" value="1"/>
</dbReference>
<evidence type="ECO:0000259" key="1">
    <source>
        <dbReference type="PROSITE" id="PS50968"/>
    </source>
</evidence>
<dbReference type="RefSeq" id="WP_012554994.1">
    <property type="nucleotide sequence ID" value="NZ_JABEQG010000009.1"/>
</dbReference>
<keyword evidence="2" id="KW-0808">Transferase</keyword>
<name>A0A7W4FDY6_GLUDI</name>
<dbReference type="AlphaFoldDB" id="A0A7W4FDY6"/>
<feature type="domain" description="Lipoyl-binding" evidence="1">
    <location>
        <begin position="5"/>
        <end position="80"/>
    </location>
</feature>